<feature type="non-terminal residue" evidence="1">
    <location>
        <position position="1"/>
    </location>
</feature>
<proteinExistence type="predicted"/>
<evidence type="ECO:0000313" key="1">
    <source>
        <dbReference type="EMBL" id="KAF0906010.1"/>
    </source>
</evidence>
<accession>A0A6G1D0W9</accession>
<organism evidence="1 2">
    <name type="scientific">Oryza meyeriana var. granulata</name>
    <dbReference type="NCBI Taxonomy" id="110450"/>
    <lineage>
        <taxon>Eukaryota</taxon>
        <taxon>Viridiplantae</taxon>
        <taxon>Streptophyta</taxon>
        <taxon>Embryophyta</taxon>
        <taxon>Tracheophyta</taxon>
        <taxon>Spermatophyta</taxon>
        <taxon>Magnoliopsida</taxon>
        <taxon>Liliopsida</taxon>
        <taxon>Poales</taxon>
        <taxon>Poaceae</taxon>
        <taxon>BOP clade</taxon>
        <taxon>Oryzoideae</taxon>
        <taxon>Oryzeae</taxon>
        <taxon>Oryzinae</taxon>
        <taxon>Oryza</taxon>
        <taxon>Oryza meyeriana</taxon>
    </lineage>
</organism>
<dbReference type="AlphaFoldDB" id="A0A6G1D0W9"/>
<dbReference type="EMBL" id="SPHZ02000007">
    <property type="protein sequence ID" value="KAF0906010.1"/>
    <property type="molecule type" value="Genomic_DNA"/>
</dbReference>
<evidence type="ECO:0000313" key="2">
    <source>
        <dbReference type="Proteomes" id="UP000479710"/>
    </source>
</evidence>
<comment type="caution">
    <text evidence="1">The sequence shown here is derived from an EMBL/GenBank/DDBJ whole genome shotgun (WGS) entry which is preliminary data.</text>
</comment>
<name>A0A6G1D0W9_9ORYZ</name>
<keyword evidence="2" id="KW-1185">Reference proteome</keyword>
<sequence>LRPDGVQDHHRGNKIITVGKRELTPVRRSMAAALVEKRRLTGSKAGAEARGWGNRHGLG</sequence>
<gene>
    <name evidence="1" type="ORF">E2562_009027</name>
</gene>
<reference evidence="1 2" key="1">
    <citation type="submission" date="2019-11" db="EMBL/GenBank/DDBJ databases">
        <title>Whole genome sequence of Oryza granulata.</title>
        <authorList>
            <person name="Li W."/>
        </authorList>
    </citation>
    <scope>NUCLEOTIDE SEQUENCE [LARGE SCALE GENOMIC DNA]</scope>
    <source>
        <strain evidence="2">cv. Menghai</strain>
        <tissue evidence="1">Leaf</tissue>
    </source>
</reference>
<protein>
    <submittedName>
        <fullName evidence="1">Uncharacterized protein</fullName>
    </submittedName>
</protein>
<dbReference type="Proteomes" id="UP000479710">
    <property type="component" value="Unassembled WGS sequence"/>
</dbReference>